<dbReference type="STRING" id="1802620.A3D91_04955"/>
<dbReference type="InterPro" id="IPR001296">
    <property type="entry name" value="Glyco_trans_1"/>
</dbReference>
<evidence type="ECO:0000259" key="2">
    <source>
        <dbReference type="Pfam" id="PF00534"/>
    </source>
</evidence>
<reference evidence="3 4" key="1">
    <citation type="journal article" date="2016" name="Nat. Commun.">
        <title>Thousands of microbial genomes shed light on interconnected biogeochemical processes in an aquifer system.</title>
        <authorList>
            <person name="Anantharaman K."/>
            <person name="Brown C.T."/>
            <person name="Hug L.A."/>
            <person name="Sharon I."/>
            <person name="Castelle C.J."/>
            <person name="Probst A.J."/>
            <person name="Thomas B.C."/>
            <person name="Singh A."/>
            <person name="Wilkins M.J."/>
            <person name="Karaoz U."/>
            <person name="Brodie E.L."/>
            <person name="Williams K.H."/>
            <person name="Hubbard S.S."/>
            <person name="Banfield J.F."/>
        </authorList>
    </citation>
    <scope>NUCLEOTIDE SEQUENCE [LARGE SCALE GENOMIC DNA]</scope>
</reference>
<dbReference type="PANTHER" id="PTHR46401:SF2">
    <property type="entry name" value="GLYCOSYLTRANSFERASE WBBK-RELATED"/>
    <property type="match status" value="1"/>
</dbReference>
<dbReference type="Proteomes" id="UP000178127">
    <property type="component" value="Unassembled WGS sequence"/>
</dbReference>
<dbReference type="AlphaFoldDB" id="A0A1F4VAA9"/>
<dbReference type="Pfam" id="PF00534">
    <property type="entry name" value="Glycos_transf_1"/>
    <property type="match status" value="1"/>
</dbReference>
<evidence type="ECO:0000256" key="1">
    <source>
        <dbReference type="ARBA" id="ARBA00022679"/>
    </source>
</evidence>
<feature type="domain" description="Glycosyl transferase family 1" evidence="2">
    <location>
        <begin position="201"/>
        <end position="310"/>
    </location>
</feature>
<dbReference type="Gene3D" id="3.40.50.2000">
    <property type="entry name" value="Glycogen Phosphorylase B"/>
    <property type="match status" value="1"/>
</dbReference>
<name>A0A1F4VAA9_UNCKA</name>
<accession>A0A1F4VAA9</accession>
<sequence length="374" mass="43756">MKVLMLGRSDLFSAGGGDKVQIDNTAAELRKLGIEVDIDVTSDRSDFIKYDIVHVFQLDWVLDTYFHIKNAKKFGKPVVFSPIHHSMREVKKFDDEYVFDLRRVSRYIFRDQFKRDTLKNLYRALFDSKLIKPFLFSVVKGFKNMHIEMLKMSDIVLVQTELEARDLMDTYKVDFKWVKVPNGVGNVFLDKVDFEKPFNFKDYIICVGRIEARKNQLKIINAVKKLRDDKNLDVKLVFIGKKSTKKHFEYVHKFNVELQKYPWIIYIEQVPYEQIPSYFHFAKVGISASWFETTGLTSLDALFVGTNAVACGDRAKEYLDGYASYCRPDEDDSIYEALLKEYYAERPKLPSDIINTYTWKNAAAKTLEVYKSIR</sequence>
<keyword evidence="1" id="KW-0808">Transferase</keyword>
<comment type="caution">
    <text evidence="3">The sequence shown here is derived from an EMBL/GenBank/DDBJ whole genome shotgun (WGS) entry which is preliminary data.</text>
</comment>
<dbReference type="PANTHER" id="PTHR46401">
    <property type="entry name" value="GLYCOSYLTRANSFERASE WBBK-RELATED"/>
    <property type="match status" value="1"/>
</dbReference>
<dbReference type="EMBL" id="MEVD01000006">
    <property type="protein sequence ID" value="OGC54078.1"/>
    <property type="molecule type" value="Genomic_DNA"/>
</dbReference>
<evidence type="ECO:0000313" key="3">
    <source>
        <dbReference type="EMBL" id="OGC54078.1"/>
    </source>
</evidence>
<protein>
    <recommendedName>
        <fullName evidence="2">Glycosyl transferase family 1 domain-containing protein</fullName>
    </recommendedName>
</protein>
<organism evidence="3 4">
    <name type="scientific">candidate division WWE3 bacterium RIFCSPHIGHO2_02_FULL_38_14</name>
    <dbReference type="NCBI Taxonomy" id="1802620"/>
    <lineage>
        <taxon>Bacteria</taxon>
        <taxon>Katanobacteria</taxon>
    </lineage>
</organism>
<dbReference type="SUPFAM" id="SSF53756">
    <property type="entry name" value="UDP-Glycosyltransferase/glycogen phosphorylase"/>
    <property type="match status" value="1"/>
</dbReference>
<dbReference type="GO" id="GO:0016757">
    <property type="term" value="F:glycosyltransferase activity"/>
    <property type="evidence" value="ECO:0007669"/>
    <property type="project" value="InterPro"/>
</dbReference>
<gene>
    <name evidence="3" type="ORF">A3D91_04955</name>
</gene>
<evidence type="ECO:0000313" key="4">
    <source>
        <dbReference type="Proteomes" id="UP000178127"/>
    </source>
</evidence>
<proteinExistence type="predicted"/>